<dbReference type="Pfam" id="PF15887">
    <property type="entry name" value="Peptidase_Mx"/>
    <property type="match status" value="1"/>
</dbReference>
<dbReference type="Proteomes" id="UP000069205">
    <property type="component" value="Chromosome"/>
</dbReference>
<evidence type="ECO:0000313" key="2">
    <source>
        <dbReference type="Proteomes" id="UP000069205"/>
    </source>
</evidence>
<keyword evidence="2" id="KW-1185">Reference proteome</keyword>
<dbReference type="KEGG" id="nmv:NITMOv2_0391"/>
<gene>
    <name evidence="1" type="ORF">NITMOv2_0391</name>
</gene>
<dbReference type="STRING" id="42253.NITMOv2_0391"/>
<dbReference type="RefSeq" id="WP_145976131.1">
    <property type="nucleotide sequence ID" value="NZ_CP011801.1"/>
</dbReference>
<reference evidence="1 2" key="1">
    <citation type="journal article" date="2015" name="Proc. Natl. Acad. Sci. U.S.A.">
        <title>Expanded metabolic versatility of ubiquitous nitrite-oxidizing bacteria from the genus Nitrospira.</title>
        <authorList>
            <person name="Koch H."/>
            <person name="Lucker S."/>
            <person name="Albertsen M."/>
            <person name="Kitzinger K."/>
            <person name="Herbold C."/>
            <person name="Spieck E."/>
            <person name="Nielsen P.H."/>
            <person name="Wagner M."/>
            <person name="Daims H."/>
        </authorList>
    </citation>
    <scope>NUCLEOTIDE SEQUENCE [LARGE SCALE GENOMIC DNA]</scope>
    <source>
        <strain evidence="1 2">NSP M-1</strain>
    </source>
</reference>
<dbReference type="EMBL" id="CP011801">
    <property type="protein sequence ID" value="ALA56827.1"/>
    <property type="molecule type" value="Genomic_DNA"/>
</dbReference>
<dbReference type="InterPro" id="IPR031321">
    <property type="entry name" value="UCP012641"/>
</dbReference>
<dbReference type="AlphaFoldDB" id="A0A0K2G899"/>
<organism evidence="1 2">
    <name type="scientific">Nitrospira moscoviensis</name>
    <dbReference type="NCBI Taxonomy" id="42253"/>
    <lineage>
        <taxon>Bacteria</taxon>
        <taxon>Pseudomonadati</taxon>
        <taxon>Nitrospirota</taxon>
        <taxon>Nitrospiria</taxon>
        <taxon>Nitrospirales</taxon>
        <taxon>Nitrospiraceae</taxon>
        <taxon>Nitrospira</taxon>
    </lineage>
</organism>
<proteinExistence type="predicted"/>
<dbReference type="Gene3D" id="3.40.390.70">
    <property type="match status" value="1"/>
</dbReference>
<sequence length="353" mass="41471">MQRAAADVLKTPVTGQEEPHWASWSDEALLDLPICDLHVDIKGGFLAGPIAELTRELEERRLLFRPHFWLSNEWFTPDGVPGIAVPFYLAHPRLAKLELAQMLEVEGGTPEWCLRILRHEAGHAIENAYKIRRRKTRQQMFGRSSQRYPRYYTPRPYSRSFVRHLDLWYAQSHPDEDFAETFAVWLTPDSLWEERYRGWPVLKKLRYMDQLMNELVGTTPPVTTREEVDPLSSLKKTLREHYEHKRSHYGVERQSLYDPDLKRLFSSAPAHGGKPSAATFLNRFRREVRRKVAAWTGEYQYTIDQVLEDMIRRARELDLRVPIPEEQAKLDFTILLTVHTMNFLRSGRHRVAL</sequence>
<evidence type="ECO:0000313" key="1">
    <source>
        <dbReference type="EMBL" id="ALA56827.1"/>
    </source>
</evidence>
<accession>A0A0K2G899</accession>
<evidence type="ECO:0008006" key="3">
    <source>
        <dbReference type="Google" id="ProtNLM"/>
    </source>
</evidence>
<dbReference type="PATRIC" id="fig|42253.5.peg.379"/>
<name>A0A0K2G899_NITMO</name>
<protein>
    <recommendedName>
        <fullName evidence="3">Zinc-binding metallo-peptidase</fullName>
    </recommendedName>
</protein>
<dbReference type="OrthoDB" id="9773016at2"/>